<dbReference type="EMBL" id="CP023445">
    <property type="protein sequence ID" value="ATE55668.1"/>
    <property type="molecule type" value="Genomic_DNA"/>
</dbReference>
<proteinExistence type="predicted"/>
<evidence type="ECO:0000313" key="2">
    <source>
        <dbReference type="EMBL" id="ATE55668.1"/>
    </source>
</evidence>
<dbReference type="KEGG" id="apre:CNX65_22230"/>
<dbReference type="RefSeq" id="WP_096495499.1">
    <property type="nucleotide sequence ID" value="NZ_CP023445.1"/>
</dbReference>
<keyword evidence="3" id="KW-1185">Reference proteome</keyword>
<evidence type="ECO:0000313" key="3">
    <source>
        <dbReference type="Proteomes" id="UP000218505"/>
    </source>
</evidence>
<feature type="signal peptide" evidence="1">
    <location>
        <begin position="1"/>
        <end position="27"/>
    </location>
</feature>
<sequence length="140" mass="14226">MNIVKRAVAVLGMVAALAVAVGHTAGAASGTDPVPVAAVTRVPAPEGVQVLDIDPAPLGEVGAQAEGGFDRDHYWVKISRTELVEVGAGAVCAVIVKGPLAGLLCPPLAAALNWAIGHFPVAKGFWAEVYLNGQVKIGAW</sequence>
<organism evidence="2 3">
    <name type="scientific">Actinosynnema pretiosum</name>
    <dbReference type="NCBI Taxonomy" id="42197"/>
    <lineage>
        <taxon>Bacteria</taxon>
        <taxon>Bacillati</taxon>
        <taxon>Actinomycetota</taxon>
        <taxon>Actinomycetes</taxon>
        <taxon>Pseudonocardiales</taxon>
        <taxon>Pseudonocardiaceae</taxon>
        <taxon>Actinosynnema</taxon>
    </lineage>
</organism>
<feature type="chain" id="PRO_5013307686" description="Secreted protein" evidence="1">
    <location>
        <begin position="28"/>
        <end position="140"/>
    </location>
</feature>
<name>A0A290Z9I7_9PSEU</name>
<protein>
    <recommendedName>
        <fullName evidence="4">Secreted protein</fullName>
    </recommendedName>
</protein>
<evidence type="ECO:0008006" key="4">
    <source>
        <dbReference type="Google" id="ProtNLM"/>
    </source>
</evidence>
<dbReference type="Proteomes" id="UP000218505">
    <property type="component" value="Chromosome"/>
</dbReference>
<gene>
    <name evidence="2" type="ORF">CNX65_22230</name>
</gene>
<keyword evidence="1" id="KW-0732">Signal</keyword>
<accession>A0A290Z9I7</accession>
<dbReference type="AlphaFoldDB" id="A0A290Z9I7"/>
<evidence type="ECO:0000256" key="1">
    <source>
        <dbReference type="SAM" id="SignalP"/>
    </source>
</evidence>
<reference evidence="2" key="1">
    <citation type="submission" date="2017-09" db="EMBL/GenBank/DDBJ databases">
        <title>Complete Genome Sequence of ansamitocin-producing Bacterium Actinosynnema pretiosum X47.</title>
        <authorList>
            <person name="Cao G."/>
            <person name="Zong G."/>
            <person name="Zhong C."/>
            <person name="Fu J."/>
        </authorList>
    </citation>
    <scope>NUCLEOTIDE SEQUENCE [LARGE SCALE GENOMIC DNA]</scope>
    <source>
        <strain evidence="2">X47</strain>
    </source>
</reference>